<dbReference type="SUPFAM" id="SSF54427">
    <property type="entry name" value="NTF2-like"/>
    <property type="match status" value="1"/>
</dbReference>
<reference evidence="2 3" key="1">
    <citation type="submission" date="2023-07" db="EMBL/GenBank/DDBJ databases">
        <title>Genomic Encyclopedia of Type Strains, Phase IV (KMG-IV): sequencing the most valuable type-strain genomes for metagenomic binning, comparative biology and taxonomic classification.</title>
        <authorList>
            <person name="Goeker M."/>
        </authorList>
    </citation>
    <scope>NUCLEOTIDE SEQUENCE [LARGE SCALE GENOMIC DNA]</scope>
    <source>
        <strain evidence="2 3">DSM 105143</strain>
    </source>
</reference>
<dbReference type="Gene3D" id="3.10.450.50">
    <property type="match status" value="1"/>
</dbReference>
<organism evidence="2 3">
    <name type="scientific">Streptococcus moroccensis</name>
    <dbReference type="NCBI Taxonomy" id="1451356"/>
    <lineage>
        <taxon>Bacteria</taxon>
        <taxon>Bacillati</taxon>
        <taxon>Bacillota</taxon>
        <taxon>Bacilli</taxon>
        <taxon>Lactobacillales</taxon>
        <taxon>Streptococcaceae</taxon>
        <taxon>Streptococcus</taxon>
    </lineage>
</organism>
<dbReference type="Proteomes" id="UP001223079">
    <property type="component" value="Unassembled WGS sequence"/>
</dbReference>
<feature type="domain" description="DUF4440" evidence="1">
    <location>
        <begin position="7"/>
        <end position="110"/>
    </location>
</feature>
<dbReference type="RefSeq" id="WP_307122775.1">
    <property type="nucleotide sequence ID" value="NZ_JAUSTM010000048.1"/>
</dbReference>
<accession>A0ABT9YV31</accession>
<evidence type="ECO:0000259" key="1">
    <source>
        <dbReference type="Pfam" id="PF14534"/>
    </source>
</evidence>
<evidence type="ECO:0000313" key="3">
    <source>
        <dbReference type="Proteomes" id="UP001223079"/>
    </source>
</evidence>
<proteinExistence type="predicted"/>
<dbReference type="Pfam" id="PF14534">
    <property type="entry name" value="DUF4440"/>
    <property type="match status" value="1"/>
</dbReference>
<protein>
    <recommendedName>
        <fullName evidence="1">DUF4440 domain-containing protein</fullName>
    </recommendedName>
</protein>
<name>A0ABT9YV31_9STRE</name>
<keyword evidence="3" id="KW-1185">Reference proteome</keyword>
<evidence type="ECO:0000313" key="2">
    <source>
        <dbReference type="EMBL" id="MDQ0223650.1"/>
    </source>
</evidence>
<sequence>MTHPVQDISKQISQAFACNDTNSIKDLIADNARFVHMGITFTKHGELTAFDKKAFIYKDVAIAEERLEDYGQTAIIYKRLILTVEVNGQEVQNPFVVTEIYNQSDFGWQLAAETFTRIATDYESYQLASEGIFFE</sequence>
<comment type="caution">
    <text evidence="2">The sequence shown here is derived from an EMBL/GenBank/DDBJ whole genome shotgun (WGS) entry which is preliminary data.</text>
</comment>
<dbReference type="EMBL" id="JAUSTM010000048">
    <property type="protein sequence ID" value="MDQ0223650.1"/>
    <property type="molecule type" value="Genomic_DNA"/>
</dbReference>
<dbReference type="InterPro" id="IPR032710">
    <property type="entry name" value="NTF2-like_dom_sf"/>
</dbReference>
<dbReference type="InterPro" id="IPR027843">
    <property type="entry name" value="DUF4440"/>
</dbReference>
<gene>
    <name evidence="2" type="ORF">J2S23_002236</name>
</gene>